<comment type="caution">
    <text evidence="1">The sequence shown here is derived from an EMBL/GenBank/DDBJ whole genome shotgun (WGS) entry which is preliminary data.</text>
</comment>
<dbReference type="Proteomes" id="UP000018511">
    <property type="component" value="Unassembled WGS sequence"/>
</dbReference>
<organism evidence="1 2">
    <name type="scientific">Pseudomonas taiwanensis SJ9</name>
    <dbReference type="NCBI Taxonomy" id="1388762"/>
    <lineage>
        <taxon>Bacteria</taxon>
        <taxon>Pseudomonadati</taxon>
        <taxon>Pseudomonadota</taxon>
        <taxon>Gammaproteobacteria</taxon>
        <taxon>Pseudomonadales</taxon>
        <taxon>Pseudomonadaceae</taxon>
        <taxon>Pseudomonas</taxon>
    </lineage>
</organism>
<sequence>MALYTFTATDQNDFVSKLLAHAVEEGWTLVRDNATEKVLKIPAVGYLGLLINGANVEFQAFRLYDAGRAISDQVGALPTPAGGLQLPRVPLHNQPFLVWLSVSERRLAGVCRISNAYHSFYAGLLLPFAPTDQYPFPCYVGGSGDADIWSSTSPGTSAYPFYGGQSRPGRVCLPGGGWQQVSRSDAGDSLDFRPSYIYERGYVWPFDGGLANLGKTLDGEHVIYNAMIVSSTPSVGLAPDDGMWLGYLDGIFACSNAGASAESVITIDSIQHLLVPNVFRGSQYYAFRLN</sequence>
<dbReference type="EMBL" id="AXUP01000166">
    <property type="protein sequence ID" value="ESW39209.1"/>
    <property type="molecule type" value="Genomic_DNA"/>
</dbReference>
<proteinExistence type="predicted"/>
<gene>
    <name evidence="1" type="ORF">O164_13340</name>
</gene>
<reference evidence="1 2" key="1">
    <citation type="submission" date="2013-10" db="EMBL/GenBank/DDBJ databases">
        <title>Whole Genome Shotgun Sequence of Pseudomonas taiwanensis SJ9.</title>
        <authorList>
            <person name="Hong S.-J."/>
            <person name="Shin J.-H."/>
        </authorList>
    </citation>
    <scope>NUCLEOTIDE SEQUENCE [LARGE SCALE GENOMIC DNA]</scope>
    <source>
        <strain evidence="1 2">SJ9</strain>
    </source>
</reference>
<accession>V7DA88</accession>
<dbReference type="AlphaFoldDB" id="V7DA88"/>
<evidence type="ECO:0000313" key="2">
    <source>
        <dbReference type="Proteomes" id="UP000018511"/>
    </source>
</evidence>
<protein>
    <submittedName>
        <fullName evidence="1">Uncharacterized protein</fullName>
    </submittedName>
</protein>
<dbReference type="RefSeq" id="WP_023661680.1">
    <property type="nucleotide sequence ID" value="NZ_AXUP01000166.1"/>
</dbReference>
<evidence type="ECO:0000313" key="1">
    <source>
        <dbReference type="EMBL" id="ESW39209.1"/>
    </source>
</evidence>
<name>V7DA88_9PSED</name>